<name>A0ABR0YZ88_HUSHU</name>
<dbReference type="Gene3D" id="1.25.40.10">
    <property type="entry name" value="Tetratricopeptide repeat domain"/>
    <property type="match status" value="1"/>
</dbReference>
<accession>A0ABR0YZ88</accession>
<keyword evidence="2" id="KW-1185">Reference proteome</keyword>
<evidence type="ECO:0000313" key="2">
    <source>
        <dbReference type="Proteomes" id="UP001369086"/>
    </source>
</evidence>
<dbReference type="InterPro" id="IPR011990">
    <property type="entry name" value="TPR-like_helical_dom_sf"/>
</dbReference>
<dbReference type="PANTHER" id="PTHR16155:SF18">
    <property type="entry name" value="STERILE ALPHA MOTIF DOMAIN-CONTAINING PROTEIN 9-LIKE"/>
    <property type="match status" value="1"/>
</dbReference>
<sequence length="616" mass="71452">MRNNFQVSYVKDVVHKTFKDLQVSSKKAKLISFLALLNSYVSNSSLLGSVCESFLQSKDPLHGSKPLEEQMNPYSDLLICFTNSEKTERVISAHKMIAIQCCEELETKQRSRSKITKDLLSSLFVKEMDADNLLMRDIQDMLVRRQKSTKFSQLIEYIRWCERHNDKCIEILTTAAVLFEKNAVLAQALARFYYIIEKNFPKAIEWAERAKKTAGNNSFVADTLGQVYKNQMRSKRKPDLSPDELDEFLKVAEKAIGAFREEQDLANKEGPVDLANQWTRKRPMIYNTSGFFGELEVAGCVHSFHNRSFLPTLKGRVKKVFDFYETYLTYSKPNQMKEEKDYIPKSVSGCFLKYTSSECDGHVEPKAEDERVDQKRKYLETQKAASFPGLLHRLCERRDPDTMENIYQSWQYIYNSRKKTKEDKLNFILANIVLNCINPESGNITEPTVLEGILTDVLQDEEEDKPQTSAEMYFLALLLLWPQEGTESYVKQIWKCFGNQYENYLRSRFIVPHFFLGQSSGLNRVVHKSKIDTCFAHFSEIINQPWQSGKVWKNNKVKNLLRRVEGRTEGHKVFAQCGNVKIRVQPANREDIRRDDKVSFFLGFTIKGPVAYDIQY</sequence>
<protein>
    <submittedName>
        <fullName evidence="1">Sterile alpha motif domain-containing protein 9-like</fullName>
    </submittedName>
</protein>
<dbReference type="EMBL" id="JAHFZB010000020">
    <property type="protein sequence ID" value="KAK6477897.1"/>
    <property type="molecule type" value="Genomic_DNA"/>
</dbReference>
<comment type="caution">
    <text evidence="1">The sequence shown here is derived from an EMBL/GenBank/DDBJ whole genome shotgun (WGS) entry which is preliminary data.</text>
</comment>
<reference evidence="1 2" key="1">
    <citation type="submission" date="2021-05" db="EMBL/GenBank/DDBJ databases">
        <authorList>
            <person name="Zahm M."/>
            <person name="Klopp C."/>
            <person name="Cabau C."/>
            <person name="Kuhl H."/>
            <person name="Suciu R."/>
            <person name="Ciorpac M."/>
            <person name="Holostenco D."/>
            <person name="Gessner J."/>
            <person name="Wuertz S."/>
            <person name="Hohne C."/>
            <person name="Stock M."/>
            <person name="Gislard M."/>
            <person name="Lluch J."/>
            <person name="Milhes M."/>
            <person name="Lampietro C."/>
            <person name="Lopez Roques C."/>
            <person name="Donnadieu C."/>
            <person name="Du K."/>
            <person name="Schartl M."/>
            <person name="Guiguen Y."/>
        </authorList>
    </citation>
    <scope>NUCLEOTIDE SEQUENCE [LARGE SCALE GENOMIC DNA]</scope>
    <source>
        <strain evidence="1">Hh-F2</strain>
        <tissue evidence="1">Blood</tissue>
    </source>
</reference>
<evidence type="ECO:0000313" key="1">
    <source>
        <dbReference type="EMBL" id="KAK6477897.1"/>
    </source>
</evidence>
<dbReference type="Proteomes" id="UP001369086">
    <property type="component" value="Unassembled WGS sequence"/>
</dbReference>
<dbReference type="PANTHER" id="PTHR16155">
    <property type="entry name" value="DED DOMAIN-CONTAINING PROTEIN"/>
    <property type="match status" value="1"/>
</dbReference>
<organism evidence="1 2">
    <name type="scientific">Huso huso</name>
    <name type="common">Beluga</name>
    <name type="synonym">Acipenser huso</name>
    <dbReference type="NCBI Taxonomy" id="61971"/>
    <lineage>
        <taxon>Eukaryota</taxon>
        <taxon>Metazoa</taxon>
        <taxon>Chordata</taxon>
        <taxon>Craniata</taxon>
        <taxon>Vertebrata</taxon>
        <taxon>Euteleostomi</taxon>
        <taxon>Actinopterygii</taxon>
        <taxon>Chondrostei</taxon>
        <taxon>Acipenseriformes</taxon>
        <taxon>Acipenseridae</taxon>
        <taxon>Huso</taxon>
    </lineage>
</organism>
<proteinExistence type="predicted"/>
<gene>
    <name evidence="1" type="ORF">HHUSO_G21556</name>
</gene>